<dbReference type="Proteomes" id="UP000185739">
    <property type="component" value="Chromosome"/>
</dbReference>
<keyword evidence="1" id="KW-0472">Membrane</keyword>
<feature type="transmembrane region" description="Helical" evidence="1">
    <location>
        <begin position="12"/>
        <end position="33"/>
    </location>
</feature>
<dbReference type="SUPFAM" id="SSF54523">
    <property type="entry name" value="Pili subunits"/>
    <property type="match status" value="1"/>
</dbReference>
<reference evidence="2 3" key="1">
    <citation type="submission" date="2016-12" db="EMBL/GenBank/DDBJ databases">
        <title>Complete genome sequence of Thauera chlorobenzoica, a Betaproteobacterium degrading haloaromatics anaerobically to CO2 and halides.</title>
        <authorList>
            <person name="Goris T."/>
            <person name="Mergelsberg M."/>
            <person name="Boll M."/>
        </authorList>
    </citation>
    <scope>NUCLEOTIDE SEQUENCE [LARGE SCALE GENOMIC DNA]</scope>
    <source>
        <strain evidence="2 3">3CB1</strain>
    </source>
</reference>
<keyword evidence="1" id="KW-1133">Transmembrane helix</keyword>
<keyword evidence="3" id="KW-1185">Reference proteome</keyword>
<dbReference type="InterPro" id="IPR031982">
    <property type="entry name" value="PilE-like"/>
</dbReference>
<evidence type="ECO:0000313" key="2">
    <source>
        <dbReference type="EMBL" id="APR05352.1"/>
    </source>
</evidence>
<dbReference type="PANTHER" id="PTHR30093:SF47">
    <property type="entry name" value="TYPE IV PILUS NON-CORE MINOR PILIN PILE"/>
    <property type="match status" value="1"/>
</dbReference>
<dbReference type="NCBIfam" id="TIGR02532">
    <property type="entry name" value="IV_pilin_GFxxxE"/>
    <property type="match status" value="1"/>
</dbReference>
<name>A0A1L6FEM2_9RHOO</name>
<accession>A0A1L6FEM2</accession>
<dbReference type="Pfam" id="PF16732">
    <property type="entry name" value="ComP_DUS"/>
    <property type="match status" value="1"/>
</dbReference>
<dbReference type="OrthoDB" id="115249at2"/>
<dbReference type="STRING" id="96773.Tchl_2526"/>
<dbReference type="PANTHER" id="PTHR30093">
    <property type="entry name" value="GENERAL SECRETION PATHWAY PROTEIN G"/>
    <property type="match status" value="1"/>
</dbReference>
<dbReference type="EMBL" id="CP018839">
    <property type="protein sequence ID" value="APR05352.1"/>
    <property type="molecule type" value="Genomic_DNA"/>
</dbReference>
<dbReference type="AlphaFoldDB" id="A0A1L6FEM2"/>
<dbReference type="Pfam" id="PF07963">
    <property type="entry name" value="N_methyl"/>
    <property type="match status" value="1"/>
</dbReference>
<gene>
    <name evidence="2" type="ORF">Tchl_2526</name>
</gene>
<evidence type="ECO:0000313" key="3">
    <source>
        <dbReference type="Proteomes" id="UP000185739"/>
    </source>
</evidence>
<proteinExistence type="predicted"/>
<organism evidence="2 3">
    <name type="scientific">Thauera chlorobenzoica</name>
    <dbReference type="NCBI Taxonomy" id="96773"/>
    <lineage>
        <taxon>Bacteria</taxon>
        <taxon>Pseudomonadati</taxon>
        <taxon>Pseudomonadota</taxon>
        <taxon>Betaproteobacteria</taxon>
        <taxon>Rhodocyclales</taxon>
        <taxon>Zoogloeaceae</taxon>
        <taxon>Thauera</taxon>
    </lineage>
</organism>
<keyword evidence="1" id="KW-0812">Transmembrane</keyword>
<dbReference type="InterPro" id="IPR045584">
    <property type="entry name" value="Pilin-like"/>
</dbReference>
<dbReference type="GO" id="GO:0043683">
    <property type="term" value="P:type IV pilus assembly"/>
    <property type="evidence" value="ECO:0007669"/>
    <property type="project" value="InterPro"/>
</dbReference>
<dbReference type="Gene3D" id="3.30.700.10">
    <property type="entry name" value="Glycoprotein, Type 4 Pilin"/>
    <property type="match status" value="1"/>
</dbReference>
<sequence>MNARLKQAAFTLIELMVVVAIIGILAAIAYPSYIEYVQRARRADGQAAILRVQLAQEKWRANNTSYGSLSAIGAPAQSDDKFYSIAVSNLSATGYTVTATSTAQLAGACHTLTLTVSAGGETPGPDACW</sequence>
<protein>
    <submittedName>
        <fullName evidence="2">Type IV minor pilin ComP</fullName>
    </submittedName>
</protein>
<evidence type="ECO:0000256" key="1">
    <source>
        <dbReference type="SAM" id="Phobius"/>
    </source>
</evidence>
<dbReference type="InterPro" id="IPR012902">
    <property type="entry name" value="N_methyl_site"/>
</dbReference>
<dbReference type="KEGG" id="tcl:Tchl_2526"/>